<comment type="caution">
    <text evidence="1">The sequence shown here is derived from an EMBL/GenBank/DDBJ whole genome shotgun (WGS) entry which is preliminary data.</text>
</comment>
<accession>A0A9N9PAL6</accession>
<name>A0A9N9PAL6_9GLOM</name>
<evidence type="ECO:0000313" key="2">
    <source>
        <dbReference type="Proteomes" id="UP000789405"/>
    </source>
</evidence>
<dbReference type="Proteomes" id="UP000789405">
    <property type="component" value="Unassembled WGS sequence"/>
</dbReference>
<feature type="non-terminal residue" evidence="1">
    <location>
        <position position="1"/>
    </location>
</feature>
<organism evidence="1 2">
    <name type="scientific">Dentiscutata erythropus</name>
    <dbReference type="NCBI Taxonomy" id="1348616"/>
    <lineage>
        <taxon>Eukaryota</taxon>
        <taxon>Fungi</taxon>
        <taxon>Fungi incertae sedis</taxon>
        <taxon>Mucoromycota</taxon>
        <taxon>Glomeromycotina</taxon>
        <taxon>Glomeromycetes</taxon>
        <taxon>Diversisporales</taxon>
        <taxon>Gigasporaceae</taxon>
        <taxon>Dentiscutata</taxon>
    </lineage>
</organism>
<protein>
    <submittedName>
        <fullName evidence="1">9516_t:CDS:1</fullName>
    </submittedName>
</protein>
<dbReference type="OrthoDB" id="125347at2759"/>
<reference evidence="1" key="1">
    <citation type="submission" date="2021-06" db="EMBL/GenBank/DDBJ databases">
        <authorList>
            <person name="Kallberg Y."/>
            <person name="Tangrot J."/>
            <person name="Rosling A."/>
        </authorList>
    </citation>
    <scope>NUCLEOTIDE SEQUENCE</scope>
    <source>
        <strain evidence="1">MA453B</strain>
    </source>
</reference>
<dbReference type="EMBL" id="CAJVPY010039159">
    <property type="protein sequence ID" value="CAG8804603.1"/>
    <property type="molecule type" value="Genomic_DNA"/>
</dbReference>
<proteinExistence type="predicted"/>
<sequence>KKINKERLTLALCANADGTDKMIPFVIAWITVLLFQKWLKKFDLKMASRNVILLMNNAKVHFVGILLLVQDNNEEPTTYNNDNDIMEELYNNIELLNLQNVMDLEDYIDYSEERIEPQQVESDKEDNSVETLQITHKEALDAIYRLELYFIQQDLNYVVQTENDIALSKLYELARKIRNASFKQLNIETFFELV</sequence>
<gene>
    <name evidence="1" type="ORF">DERYTH_LOCUS24134</name>
</gene>
<dbReference type="AlphaFoldDB" id="A0A9N9PAL6"/>
<keyword evidence="2" id="KW-1185">Reference proteome</keyword>
<feature type="non-terminal residue" evidence="1">
    <location>
        <position position="194"/>
    </location>
</feature>
<evidence type="ECO:0000313" key="1">
    <source>
        <dbReference type="EMBL" id="CAG8804603.1"/>
    </source>
</evidence>